<name>A0A653LC36_AERVE</name>
<organism evidence="1 2">
    <name type="scientific">Aeromonas veronii</name>
    <dbReference type="NCBI Taxonomy" id="654"/>
    <lineage>
        <taxon>Bacteria</taxon>
        <taxon>Pseudomonadati</taxon>
        <taxon>Pseudomonadota</taxon>
        <taxon>Gammaproteobacteria</taxon>
        <taxon>Aeromonadales</taxon>
        <taxon>Aeromonadaceae</taxon>
        <taxon>Aeromonas</taxon>
    </lineage>
</organism>
<dbReference type="Proteomes" id="UP000439123">
    <property type="component" value="Unassembled WGS sequence"/>
</dbReference>
<proteinExistence type="predicted"/>
<accession>A0A6S5Y2C0</accession>
<evidence type="ECO:0000313" key="1">
    <source>
        <dbReference type="EMBL" id="VXA88567.1"/>
    </source>
</evidence>
<dbReference type="AlphaFoldDB" id="A0A653LC36"/>
<evidence type="ECO:0000313" key="2">
    <source>
        <dbReference type="Proteomes" id="UP000439123"/>
    </source>
</evidence>
<protein>
    <submittedName>
        <fullName evidence="1">Uncharacterized protein</fullName>
    </submittedName>
</protein>
<reference evidence="1 2" key="1">
    <citation type="submission" date="2019-10" db="EMBL/GenBank/DDBJ databases">
        <authorList>
            <person name="Karimi E."/>
        </authorList>
    </citation>
    <scope>NUCLEOTIDE SEQUENCE [LARGE SCALE GENOMIC DNA]</scope>
    <source>
        <strain evidence="1">Aeromonas sp. 8C</strain>
    </source>
</reference>
<accession>A0A653LC36</accession>
<dbReference type="EMBL" id="CABWLC010000020">
    <property type="protein sequence ID" value="VXA88567.1"/>
    <property type="molecule type" value="Genomic_DNA"/>
</dbReference>
<gene>
    <name evidence="1" type="ORF">AERO8C_70195</name>
</gene>
<sequence length="37" mass="4452">MHPARSFLNQQLVLLTTLDFCTMFHVERPIFLIDTRF</sequence>